<evidence type="ECO:0000313" key="4">
    <source>
        <dbReference type="Proteomes" id="UP000095759"/>
    </source>
</evidence>
<feature type="compositionally biased region" description="Basic and acidic residues" evidence="1">
    <location>
        <begin position="168"/>
        <end position="178"/>
    </location>
</feature>
<name>A0A1E5PIZ6_9ACTN</name>
<dbReference type="GO" id="GO:0009035">
    <property type="term" value="F:type I site-specific deoxyribonuclease activity"/>
    <property type="evidence" value="ECO:0007669"/>
    <property type="project" value="UniProtKB-EC"/>
</dbReference>
<sequence>MQGEAVARRPAGNFGFLRAEWPALHEEATRAERFTFGDPRAACFYARRAIELAVHWMYDKDDSLRPPYKRDLAAMLHEPSFRTLVGPTVNAKMDIIRRQGNQAVHKQAPVPPQAAVASLRELFHSLYWFARTYTGKAHELPAAGMEFDSTAIPRPLTPEARRRNQADLREQAEDDRARYQQQADELSRARERNEALAAQLAGLRAQVAAAKAANLKVRDTHDYDEAATRDTFTDLLLKEAGWEPAAPGGDTAGRVTVEHPVTGMPTASGKGYVDYVLWGADGKPLAVVEAKRTRRDARDGQQQAKLYADALGARFDRRPVVFCTNGYETYLWDDELGYPPRQVQGFLTHDQLHWHIGQRAGRLSLITTPVNEKIAGRPYQLRAIKRVGETYERDRQRQALLVMATGTVVDQLKKAGWAQRVLFLADRQSLVTQAMKAFKEHLPSTPVASLLDDKAATAHVFVSTYQTMMKQIDVTDAAGRRRFGPGYFDLIVIDEAHRSVYDKYGEIFRYFDALLLGLTATPKDDIDRNTYKLFQLEDGVPTDSYGLDEAVRDGYLVPPKAVKVPLKFMERGIRYADLSEEEKAEWDAKEWTEDGQVPDAVSRHELDKYLFNADTVDKMLEVLVTRGHRVEGGDRLGKTIVFAKNNEHARFIEERYNANYPQGAGHTARVITYRETYAQSLIDDFSNPDRRPDIALSVDMLDTGIDVPEVVNLVFAKPVFSKTKFWQMIGRGTRLREKLYGPDETSPAHSKQDFYVFDFCGNIDFFNSGLAGAEGRRGTSLGEKLLQRQLDLVRALDCRRQPDPGRDGGPDAIGTEAEVRWAFAHRLHETVTGMNPDNFLVRPHRRDVETYSDFTRWHRIDDDAEATIRERLLRLPSEHRPMETENGEEAKRFDLLAYGLQLAALNGGKEFALLRRKIQAIAEDLLTKTNIPAVAERSELLEALAGDAWWQGATLPMLEEMRRALRGLARLVDDRARRKVVFTDFEDELGEITEAAIRGVPTGTDEHRFRQKARAYLLRHEDLPVVRKLRHNEQITSDDLAGLEEIFLAEAVASPEDLDEVRATGGLGVFVRTLCGLDRRAARKAFEGFVADKRLSAAQLDFLTLIIEVVAKRGMLDLGDLYEPGSAFLDRAPGGPDDLFTPEEIDDLKIVFVRIRSRAKPTTLAA</sequence>
<comment type="caution">
    <text evidence="3">The sequence shown here is derived from an EMBL/GenBank/DDBJ whole genome shotgun (WGS) entry which is preliminary data.</text>
</comment>
<keyword evidence="3" id="KW-0255">Endonuclease</keyword>
<protein>
    <submittedName>
        <fullName evidence="3">Restriction endonuclease subunit R</fullName>
    </submittedName>
</protein>
<keyword evidence="3" id="KW-0540">Nuclease</keyword>
<proteinExistence type="predicted"/>
<feature type="region of interest" description="Disordered" evidence="1">
    <location>
        <begin position="168"/>
        <end position="188"/>
    </location>
</feature>
<dbReference type="AlphaFoldDB" id="A0A1E5PIZ6"/>
<dbReference type="Pfam" id="PF13643">
    <property type="entry name" value="DUF4145"/>
    <property type="match status" value="1"/>
</dbReference>
<accession>A0A1E5PIZ6</accession>
<dbReference type="GO" id="GO:0005524">
    <property type="term" value="F:ATP binding"/>
    <property type="evidence" value="ECO:0007669"/>
    <property type="project" value="UniProtKB-KW"/>
</dbReference>
<dbReference type="SUPFAM" id="SSF52540">
    <property type="entry name" value="P-loop containing nucleoside triphosphate hydrolases"/>
    <property type="match status" value="1"/>
</dbReference>
<dbReference type="PANTHER" id="PTHR47396:SF1">
    <property type="entry name" value="ATP-DEPENDENT HELICASE IRC3-RELATED"/>
    <property type="match status" value="1"/>
</dbReference>
<dbReference type="CDD" id="cd18799">
    <property type="entry name" value="SF2_C_EcoAI-like"/>
    <property type="match status" value="1"/>
</dbReference>
<dbReference type="InterPro" id="IPR006935">
    <property type="entry name" value="Helicase/UvrB_N"/>
</dbReference>
<dbReference type="InterPro" id="IPR027417">
    <property type="entry name" value="P-loop_NTPase"/>
</dbReference>
<dbReference type="STRING" id="285458.BGM19_26320"/>
<dbReference type="Pfam" id="PF04851">
    <property type="entry name" value="ResIII"/>
    <property type="match status" value="1"/>
</dbReference>
<dbReference type="PROSITE" id="PS51192">
    <property type="entry name" value="HELICASE_ATP_BIND_1"/>
    <property type="match status" value="1"/>
</dbReference>
<keyword evidence="4" id="KW-1185">Reference proteome</keyword>
<dbReference type="Pfam" id="PF00271">
    <property type="entry name" value="Helicase_C"/>
    <property type="match status" value="1"/>
</dbReference>
<dbReference type="Proteomes" id="UP000095759">
    <property type="component" value="Unassembled WGS sequence"/>
</dbReference>
<dbReference type="InterPro" id="IPR025285">
    <property type="entry name" value="DUF4145"/>
</dbReference>
<dbReference type="Gene3D" id="3.90.1570.30">
    <property type="match status" value="1"/>
</dbReference>
<dbReference type="InterPro" id="IPR050742">
    <property type="entry name" value="Helicase_Restrict-Modif_Enz"/>
</dbReference>
<dbReference type="PANTHER" id="PTHR47396">
    <property type="entry name" value="TYPE I RESTRICTION ENZYME ECOKI R PROTEIN"/>
    <property type="match status" value="1"/>
</dbReference>
<dbReference type="GO" id="GO:0005829">
    <property type="term" value="C:cytosol"/>
    <property type="evidence" value="ECO:0007669"/>
    <property type="project" value="TreeGrafter"/>
</dbReference>
<evidence type="ECO:0000313" key="3">
    <source>
        <dbReference type="EMBL" id="OEJ29354.1"/>
    </source>
</evidence>
<dbReference type="InterPro" id="IPR001650">
    <property type="entry name" value="Helicase_C-like"/>
</dbReference>
<dbReference type="InterPro" id="IPR014001">
    <property type="entry name" value="Helicase_ATP-bd"/>
</dbReference>
<dbReference type="GO" id="GO:0003677">
    <property type="term" value="F:DNA binding"/>
    <property type="evidence" value="ECO:0007669"/>
    <property type="project" value="UniProtKB-KW"/>
</dbReference>
<organism evidence="3 4">
    <name type="scientific">Streptomyces agglomeratus</name>
    <dbReference type="NCBI Taxonomy" id="285458"/>
    <lineage>
        <taxon>Bacteria</taxon>
        <taxon>Bacillati</taxon>
        <taxon>Actinomycetota</taxon>
        <taxon>Actinomycetes</taxon>
        <taxon>Kitasatosporales</taxon>
        <taxon>Streptomycetaceae</taxon>
        <taxon>Streptomyces</taxon>
    </lineage>
</organism>
<evidence type="ECO:0000256" key="1">
    <source>
        <dbReference type="SAM" id="MobiDB-lite"/>
    </source>
</evidence>
<dbReference type="Gene3D" id="3.40.50.300">
    <property type="entry name" value="P-loop containing nucleotide triphosphate hydrolases"/>
    <property type="match status" value="2"/>
</dbReference>
<dbReference type="SMART" id="SM00487">
    <property type="entry name" value="DEXDc"/>
    <property type="match status" value="1"/>
</dbReference>
<dbReference type="EMBL" id="MEHJ01000001">
    <property type="protein sequence ID" value="OEJ29354.1"/>
    <property type="molecule type" value="Genomic_DNA"/>
</dbReference>
<keyword evidence="3" id="KW-0378">Hydrolase</keyword>
<dbReference type="InterPro" id="IPR013670">
    <property type="entry name" value="EcoEI_R_C_dom"/>
</dbReference>
<dbReference type="Pfam" id="PF04313">
    <property type="entry name" value="HSDR_N"/>
    <property type="match status" value="1"/>
</dbReference>
<gene>
    <name evidence="3" type="ORF">AS594_10495</name>
</gene>
<dbReference type="Pfam" id="PF08463">
    <property type="entry name" value="EcoEI_R_C"/>
    <property type="match status" value="1"/>
</dbReference>
<feature type="domain" description="Helicase ATP-binding" evidence="2">
    <location>
        <begin position="388"/>
        <end position="540"/>
    </location>
</feature>
<dbReference type="CDD" id="cd18032">
    <property type="entry name" value="DEXHc_RE_I_III_res"/>
    <property type="match status" value="1"/>
</dbReference>
<reference evidence="3 4" key="1">
    <citation type="submission" date="2016-08" db="EMBL/GenBank/DDBJ databases">
        <title>Complete genome sequence of Streptomyces agglomeratus strain 6-3-2, a novel anti-MRSA actinomycete isolated from Wuli of Tebit, China.</title>
        <authorList>
            <person name="Chen X."/>
        </authorList>
    </citation>
    <scope>NUCLEOTIDE SEQUENCE [LARGE SCALE GENOMIC DNA]</scope>
    <source>
        <strain evidence="3 4">6-3-2</strain>
    </source>
</reference>
<evidence type="ECO:0000259" key="2">
    <source>
        <dbReference type="PROSITE" id="PS51192"/>
    </source>
</evidence>
<dbReference type="InterPro" id="IPR007409">
    <property type="entry name" value="Restrct_endonuc_type1_HsdR_N"/>
</dbReference>
<dbReference type="GO" id="GO:0009307">
    <property type="term" value="P:DNA restriction-modification system"/>
    <property type="evidence" value="ECO:0007669"/>
    <property type="project" value="UniProtKB-KW"/>
</dbReference>